<evidence type="ECO:0000256" key="1">
    <source>
        <dbReference type="SAM" id="MobiDB-lite"/>
    </source>
</evidence>
<feature type="compositionally biased region" description="Basic and acidic residues" evidence="1">
    <location>
        <begin position="122"/>
        <end position="137"/>
    </location>
</feature>
<organism evidence="2 3">
    <name type="scientific">Streptomyces thermolineatus</name>
    <dbReference type="NCBI Taxonomy" id="44033"/>
    <lineage>
        <taxon>Bacteria</taxon>
        <taxon>Bacillati</taxon>
        <taxon>Actinomycetota</taxon>
        <taxon>Actinomycetes</taxon>
        <taxon>Kitasatosporales</taxon>
        <taxon>Streptomycetaceae</taxon>
        <taxon>Streptomyces</taxon>
    </lineage>
</organism>
<evidence type="ECO:0000313" key="2">
    <source>
        <dbReference type="EMBL" id="GAA2485626.1"/>
    </source>
</evidence>
<keyword evidence="3" id="KW-1185">Reference proteome</keyword>
<proteinExistence type="predicted"/>
<gene>
    <name evidence="2" type="ORF">GCM10010406_22270</name>
</gene>
<name>A0ABP5YXT4_9ACTN</name>
<evidence type="ECO:0000313" key="3">
    <source>
        <dbReference type="Proteomes" id="UP001501358"/>
    </source>
</evidence>
<protein>
    <submittedName>
        <fullName evidence="2">Uncharacterized protein</fullName>
    </submittedName>
</protein>
<reference evidence="3" key="1">
    <citation type="journal article" date="2019" name="Int. J. Syst. Evol. Microbiol.">
        <title>The Global Catalogue of Microorganisms (GCM) 10K type strain sequencing project: providing services to taxonomists for standard genome sequencing and annotation.</title>
        <authorList>
            <consortium name="The Broad Institute Genomics Platform"/>
            <consortium name="The Broad Institute Genome Sequencing Center for Infectious Disease"/>
            <person name="Wu L."/>
            <person name="Ma J."/>
        </authorList>
    </citation>
    <scope>NUCLEOTIDE SEQUENCE [LARGE SCALE GENOMIC DNA]</scope>
    <source>
        <strain evidence="3">JCM 6307</strain>
    </source>
</reference>
<feature type="region of interest" description="Disordered" evidence="1">
    <location>
        <begin position="14"/>
        <end position="149"/>
    </location>
</feature>
<comment type="caution">
    <text evidence="2">The sequence shown here is derived from an EMBL/GenBank/DDBJ whole genome shotgun (WGS) entry which is preliminary data.</text>
</comment>
<feature type="compositionally biased region" description="Basic and acidic residues" evidence="1">
    <location>
        <begin position="54"/>
        <end position="66"/>
    </location>
</feature>
<dbReference type="Proteomes" id="UP001501358">
    <property type="component" value="Unassembled WGS sequence"/>
</dbReference>
<feature type="compositionally biased region" description="Gly residues" evidence="1">
    <location>
        <begin position="111"/>
        <end position="121"/>
    </location>
</feature>
<dbReference type="EMBL" id="BAAATA010000010">
    <property type="protein sequence ID" value="GAA2485626.1"/>
    <property type="molecule type" value="Genomic_DNA"/>
</dbReference>
<sequence>MAVLLRLDAVMAQPPATTRERSPVCRHRWRTPSAVSAAQLRRDRGGRRGFTHADQAEGGRAQEEGQRVQQGDGGPAHKGEQARADQGADQAGALDRGPDQAVEVPAQFARNGGGDQCGLGGVHEHGSRAHRGQHGEEQPDVPRGAHGER</sequence>
<accession>A0ABP5YXT4</accession>
<feature type="compositionally biased region" description="Low complexity" evidence="1">
    <location>
        <begin position="84"/>
        <end position="95"/>
    </location>
</feature>